<comment type="similarity">
    <text evidence="1">Belongs to the metallo-dependent hydrolases superfamily. ATZ/TRZ family.</text>
</comment>
<dbReference type="PANTHER" id="PTHR43794">
    <property type="entry name" value="AMINOHYDROLASE SSNA-RELATED"/>
    <property type="match status" value="1"/>
</dbReference>
<organism evidence="4 5">
    <name type="scientific">Bradyrhizobium betae</name>
    <dbReference type="NCBI Taxonomy" id="244734"/>
    <lineage>
        <taxon>Bacteria</taxon>
        <taxon>Pseudomonadati</taxon>
        <taxon>Pseudomonadota</taxon>
        <taxon>Alphaproteobacteria</taxon>
        <taxon>Hyphomicrobiales</taxon>
        <taxon>Nitrobacteraceae</taxon>
        <taxon>Bradyrhizobium</taxon>
    </lineage>
</organism>
<dbReference type="Gene3D" id="3.20.20.140">
    <property type="entry name" value="Metal-dependent hydrolases"/>
    <property type="match status" value="1"/>
</dbReference>
<dbReference type="AlphaFoldDB" id="A0A4Q1UFV2"/>
<evidence type="ECO:0000313" key="5">
    <source>
        <dbReference type="Proteomes" id="UP000290819"/>
    </source>
</evidence>
<feature type="domain" description="Amidohydrolase-related" evidence="3">
    <location>
        <begin position="57"/>
        <end position="403"/>
    </location>
</feature>
<dbReference type="SUPFAM" id="SSF51338">
    <property type="entry name" value="Composite domain of metallo-dependent hydrolases"/>
    <property type="match status" value="2"/>
</dbReference>
<proteinExistence type="inferred from homology"/>
<dbReference type="EMBL" id="MZXW01000057">
    <property type="protein sequence ID" value="RXT33371.1"/>
    <property type="molecule type" value="Genomic_DNA"/>
</dbReference>
<dbReference type="InterPro" id="IPR011059">
    <property type="entry name" value="Metal-dep_hydrolase_composite"/>
</dbReference>
<dbReference type="InterPro" id="IPR050287">
    <property type="entry name" value="MTA/SAH_deaminase"/>
</dbReference>
<gene>
    <name evidence="4" type="ORF">B5V03_40655</name>
</gene>
<dbReference type="GO" id="GO:0016810">
    <property type="term" value="F:hydrolase activity, acting on carbon-nitrogen (but not peptide) bonds"/>
    <property type="evidence" value="ECO:0007669"/>
    <property type="project" value="InterPro"/>
</dbReference>
<dbReference type="InterPro" id="IPR032466">
    <property type="entry name" value="Metal_Hydrolase"/>
</dbReference>
<dbReference type="Pfam" id="PF01979">
    <property type="entry name" value="Amidohydro_1"/>
    <property type="match status" value="1"/>
</dbReference>
<dbReference type="SUPFAM" id="SSF51556">
    <property type="entry name" value="Metallo-dependent hydrolases"/>
    <property type="match status" value="1"/>
</dbReference>
<comment type="caution">
    <text evidence="4">The sequence shown here is derived from an EMBL/GenBank/DDBJ whole genome shotgun (WGS) entry which is preliminary data.</text>
</comment>
<reference evidence="4 5" key="1">
    <citation type="submission" date="2017-03" db="EMBL/GenBank/DDBJ databases">
        <authorList>
            <person name="Safronova V.I."/>
            <person name="Sazanova A.L."/>
            <person name="Chirak E.R."/>
        </authorList>
    </citation>
    <scope>NUCLEOTIDE SEQUENCE [LARGE SCALE GENOMIC DNA]</scope>
    <source>
        <strain evidence="4 5">Opo-243</strain>
    </source>
</reference>
<evidence type="ECO:0000313" key="4">
    <source>
        <dbReference type="EMBL" id="RXT33371.1"/>
    </source>
</evidence>
<name>A0A4Q1UFV2_9BRAD</name>
<keyword evidence="2" id="KW-0378">Hydrolase</keyword>
<dbReference type="InterPro" id="IPR006680">
    <property type="entry name" value="Amidohydro-rel"/>
</dbReference>
<evidence type="ECO:0000256" key="2">
    <source>
        <dbReference type="ARBA" id="ARBA00022801"/>
    </source>
</evidence>
<accession>A0A4Q1UFV2</accession>
<keyword evidence="5" id="KW-1185">Reference proteome</keyword>
<dbReference type="Proteomes" id="UP000290819">
    <property type="component" value="Unassembled WGS sequence"/>
</dbReference>
<dbReference type="OrthoDB" id="9796020at2"/>
<dbReference type="Gene3D" id="2.30.40.10">
    <property type="entry name" value="Urease, subunit C, domain 1"/>
    <property type="match status" value="1"/>
</dbReference>
<dbReference type="PANTHER" id="PTHR43794:SF11">
    <property type="entry name" value="AMIDOHYDROLASE-RELATED DOMAIN-CONTAINING PROTEIN"/>
    <property type="match status" value="1"/>
</dbReference>
<evidence type="ECO:0000259" key="3">
    <source>
        <dbReference type="Pfam" id="PF01979"/>
    </source>
</evidence>
<sequence length="483" mass="51992">MRRLIENIDTLHTCDDEGRVLRRAWIVVAGSRIAALGDGPPPAGDFDERIDLSSSVAMPGLVNAHHHFFQTLTRALPRAQRGHLLDWLSVLYPVWGLMQPEDLAAVASASAAELLLTGATTTVDHFYLVPRCEDAYLETEVEALGRMGIRLHLVRGSMTTIESDLEARLSITLGPRAGGIIDDPAPVLASMRRAVERWHDASAGSMLTVALGPTTPTWGDPDFMRAVAQLSDELAVGIHMHVHPQSTDRMLCRDQFEKGPVEWLDSLGMLGPRTWFAHATRMNDSEIALLGERGVGVAHCPRMIMRLGARIPYIHRMRAAGMPVGIGVDGAASNDSGSMLNELRLALLLHRLADGGGEVAPEFWMTPQDVLGMATRTGAALIGRSDIGAIAPGMQADITAFDMRGVGFAGARADLLSGLLLAGDNTMSSLTMVGGTPLVVDGKLLRQDEEALRAAADRAAKRVIERAARLTGIDYLAFTDGRT</sequence>
<protein>
    <recommendedName>
        <fullName evidence="3">Amidohydrolase-related domain-containing protein</fullName>
    </recommendedName>
</protein>
<evidence type="ECO:0000256" key="1">
    <source>
        <dbReference type="ARBA" id="ARBA00006745"/>
    </source>
</evidence>
<dbReference type="RefSeq" id="WP_129276110.1">
    <property type="nucleotide sequence ID" value="NZ_MZXW01000057.1"/>
</dbReference>